<accession>A0A5J4UJ13</accession>
<name>A0A5J4UJ13_9EUKA</name>
<protein>
    <recommendedName>
        <fullName evidence="3">Reverse transcriptase RNase H-like domain-containing protein</fullName>
    </recommendedName>
</protein>
<proteinExistence type="predicted"/>
<dbReference type="Proteomes" id="UP000324800">
    <property type="component" value="Unassembled WGS sequence"/>
</dbReference>
<evidence type="ECO:0000313" key="1">
    <source>
        <dbReference type="EMBL" id="KAA6370559.1"/>
    </source>
</evidence>
<sequence>RYVLGRDAGGAQRGYNDGNMQLGFDSFQPILHDFESEKQKKKDFVLQSSEQNNFKYPFLDGRYQYCSASNEKSRLFNISRFGESIQSHQIESKTSVIHWIYVHGQSFCICRNALWLESFTTAVLQDNEIDKQRTAVNGYFRDKRIYEKTTVEDSYEEMQNITTTRFRSEGNCFNSRRTELLKNTNDRCFSPHILAEQNENRSSEESKMEGRMEVRQTDSGRLDMVAGTSQDKQPTKLPTENSVLINNNGFSRDMKGALLEPLNRVEKPIIRIGEWSGSRFLKSSNQREAAAVLMALNTLREYFLPDCAMMINTEIKVTEWCIRRWQAKKEMLQIIRKKDVRIGDGNTSDDITYPRDKQQDCRFSQQYVNGG</sequence>
<dbReference type="OrthoDB" id="7462124at2759"/>
<reference evidence="1 2" key="1">
    <citation type="submission" date="2019-03" db="EMBL/GenBank/DDBJ databases">
        <title>Single cell metagenomics reveals metabolic interactions within the superorganism composed of flagellate Streblomastix strix and complex community of Bacteroidetes bacteria on its surface.</title>
        <authorList>
            <person name="Treitli S.C."/>
            <person name="Kolisko M."/>
            <person name="Husnik F."/>
            <person name="Keeling P."/>
            <person name="Hampl V."/>
        </authorList>
    </citation>
    <scope>NUCLEOTIDE SEQUENCE [LARGE SCALE GENOMIC DNA]</scope>
    <source>
        <strain evidence="1">ST1C</strain>
    </source>
</reference>
<organism evidence="1 2">
    <name type="scientific">Streblomastix strix</name>
    <dbReference type="NCBI Taxonomy" id="222440"/>
    <lineage>
        <taxon>Eukaryota</taxon>
        <taxon>Metamonada</taxon>
        <taxon>Preaxostyla</taxon>
        <taxon>Oxymonadida</taxon>
        <taxon>Streblomastigidae</taxon>
        <taxon>Streblomastix</taxon>
    </lineage>
</organism>
<comment type="caution">
    <text evidence="1">The sequence shown here is derived from an EMBL/GenBank/DDBJ whole genome shotgun (WGS) entry which is preliminary data.</text>
</comment>
<gene>
    <name evidence="1" type="ORF">EZS28_033912</name>
</gene>
<dbReference type="EMBL" id="SNRW01015265">
    <property type="protein sequence ID" value="KAA6370559.1"/>
    <property type="molecule type" value="Genomic_DNA"/>
</dbReference>
<dbReference type="AlphaFoldDB" id="A0A5J4UJ13"/>
<feature type="non-terminal residue" evidence="1">
    <location>
        <position position="1"/>
    </location>
</feature>
<evidence type="ECO:0000313" key="2">
    <source>
        <dbReference type="Proteomes" id="UP000324800"/>
    </source>
</evidence>
<evidence type="ECO:0008006" key="3">
    <source>
        <dbReference type="Google" id="ProtNLM"/>
    </source>
</evidence>